<dbReference type="AlphaFoldDB" id="A0A2G1VZ92"/>
<name>A0A2G1VZ92_9BACT</name>
<evidence type="ECO:0000313" key="2">
    <source>
        <dbReference type="Proteomes" id="UP000225740"/>
    </source>
</evidence>
<proteinExistence type="predicted"/>
<accession>A0A2G1VZ92</accession>
<gene>
    <name evidence="1" type="ORF">CEE69_27280</name>
</gene>
<comment type="caution">
    <text evidence="1">The sequence shown here is derived from an EMBL/GenBank/DDBJ whole genome shotgun (WGS) entry which is preliminary data.</text>
</comment>
<dbReference type="EMBL" id="NIZW01000032">
    <property type="protein sequence ID" value="PHQ32104.1"/>
    <property type="molecule type" value="Genomic_DNA"/>
</dbReference>
<organism evidence="1 2">
    <name type="scientific">Rhodopirellula bahusiensis</name>
    <dbReference type="NCBI Taxonomy" id="2014065"/>
    <lineage>
        <taxon>Bacteria</taxon>
        <taxon>Pseudomonadati</taxon>
        <taxon>Planctomycetota</taxon>
        <taxon>Planctomycetia</taxon>
        <taxon>Pirellulales</taxon>
        <taxon>Pirellulaceae</taxon>
        <taxon>Rhodopirellula</taxon>
    </lineage>
</organism>
<dbReference type="Proteomes" id="UP000225740">
    <property type="component" value="Unassembled WGS sequence"/>
</dbReference>
<evidence type="ECO:0000313" key="1">
    <source>
        <dbReference type="EMBL" id="PHQ32104.1"/>
    </source>
</evidence>
<reference evidence="1 2" key="1">
    <citation type="submission" date="2017-06" db="EMBL/GenBank/DDBJ databases">
        <title>Description of Rhodopirellula bahusiensis sp. nov.</title>
        <authorList>
            <person name="Kizina J."/>
            <person name="Harder J."/>
        </authorList>
    </citation>
    <scope>NUCLEOTIDE SEQUENCE [LARGE SCALE GENOMIC DNA]</scope>
    <source>
        <strain evidence="1 2">SWK21</strain>
    </source>
</reference>
<keyword evidence="2" id="KW-1185">Reference proteome</keyword>
<protein>
    <submittedName>
        <fullName evidence="1">Uncharacterized protein</fullName>
    </submittedName>
</protein>
<sequence length="61" mass="7005">MSKQGISVGPNAVHRLLREELDLGRRQALEDRPLGDCPNRDAQVKRIDKLRRHFTCWGHSA</sequence>